<protein>
    <submittedName>
        <fullName evidence="1">Uncharacterized protein</fullName>
    </submittedName>
</protein>
<proteinExistence type="predicted"/>
<dbReference type="Proteomes" id="UP000179099">
    <property type="component" value="Unassembled WGS sequence"/>
</dbReference>
<organism evidence="1 2">
    <name type="scientific">Candidatus Portnoybacteria bacterium RBG_19FT_COMBO_36_7</name>
    <dbReference type="NCBI Taxonomy" id="1801992"/>
    <lineage>
        <taxon>Bacteria</taxon>
        <taxon>Candidatus Portnoyibacteriota</taxon>
    </lineage>
</organism>
<sequence length="70" mass="8126">MSMENQFEKSKSFEFQESELQKVEEIIDDLNNKAESLPEYSEEEIKQAVETAAKIKSFKPLIEEKLTGQI</sequence>
<comment type="caution">
    <text evidence="1">The sequence shown here is derived from an EMBL/GenBank/DDBJ whole genome shotgun (WGS) entry which is preliminary data.</text>
</comment>
<evidence type="ECO:0000313" key="1">
    <source>
        <dbReference type="EMBL" id="OGZ34380.1"/>
    </source>
</evidence>
<reference evidence="1 2" key="1">
    <citation type="journal article" date="2016" name="Nat. Commun.">
        <title>Thousands of microbial genomes shed light on interconnected biogeochemical processes in an aquifer system.</title>
        <authorList>
            <person name="Anantharaman K."/>
            <person name="Brown C.T."/>
            <person name="Hug L.A."/>
            <person name="Sharon I."/>
            <person name="Castelle C.J."/>
            <person name="Probst A.J."/>
            <person name="Thomas B.C."/>
            <person name="Singh A."/>
            <person name="Wilkins M.J."/>
            <person name="Karaoz U."/>
            <person name="Brodie E.L."/>
            <person name="Williams K.H."/>
            <person name="Hubbard S.S."/>
            <person name="Banfield J.F."/>
        </authorList>
    </citation>
    <scope>NUCLEOTIDE SEQUENCE [LARGE SCALE GENOMIC DNA]</scope>
</reference>
<dbReference type="STRING" id="1801992.A2Y98_03165"/>
<accession>A0A1G2F9T6</accession>
<gene>
    <name evidence="1" type="ORF">A2Y98_03165</name>
</gene>
<dbReference type="AlphaFoldDB" id="A0A1G2F9T6"/>
<evidence type="ECO:0000313" key="2">
    <source>
        <dbReference type="Proteomes" id="UP000179099"/>
    </source>
</evidence>
<name>A0A1G2F9T6_9BACT</name>
<dbReference type="EMBL" id="MHMW01000012">
    <property type="protein sequence ID" value="OGZ34380.1"/>
    <property type="molecule type" value="Genomic_DNA"/>
</dbReference>